<name>A0A9X0A0I0_9CNID</name>
<dbReference type="AlphaFoldDB" id="A0A9X0A0I0"/>
<accession>A0A9X0A0I0</accession>
<comment type="caution">
    <text evidence="1">The sequence shown here is derived from an EMBL/GenBank/DDBJ whole genome shotgun (WGS) entry which is preliminary data.</text>
</comment>
<organism evidence="1 2">
    <name type="scientific">Desmophyllum pertusum</name>
    <dbReference type="NCBI Taxonomy" id="174260"/>
    <lineage>
        <taxon>Eukaryota</taxon>
        <taxon>Metazoa</taxon>
        <taxon>Cnidaria</taxon>
        <taxon>Anthozoa</taxon>
        <taxon>Hexacorallia</taxon>
        <taxon>Scleractinia</taxon>
        <taxon>Caryophylliina</taxon>
        <taxon>Caryophylliidae</taxon>
        <taxon>Desmophyllum</taxon>
    </lineage>
</organism>
<evidence type="ECO:0000313" key="1">
    <source>
        <dbReference type="EMBL" id="KAJ7391221.1"/>
    </source>
</evidence>
<proteinExistence type="predicted"/>
<dbReference type="EMBL" id="MU825407">
    <property type="protein sequence ID" value="KAJ7391221.1"/>
    <property type="molecule type" value="Genomic_DNA"/>
</dbReference>
<gene>
    <name evidence="1" type="ORF">OS493_019352</name>
</gene>
<evidence type="ECO:0000313" key="2">
    <source>
        <dbReference type="Proteomes" id="UP001163046"/>
    </source>
</evidence>
<dbReference type="OrthoDB" id="10064381at2759"/>
<reference evidence="1" key="1">
    <citation type="submission" date="2023-01" db="EMBL/GenBank/DDBJ databases">
        <title>Genome assembly of the deep-sea coral Lophelia pertusa.</title>
        <authorList>
            <person name="Herrera S."/>
            <person name="Cordes E."/>
        </authorList>
    </citation>
    <scope>NUCLEOTIDE SEQUENCE</scope>
    <source>
        <strain evidence="1">USNM1676648</strain>
        <tissue evidence="1">Polyp</tissue>
    </source>
</reference>
<dbReference type="Proteomes" id="UP001163046">
    <property type="component" value="Unassembled WGS sequence"/>
</dbReference>
<keyword evidence="2" id="KW-1185">Reference proteome</keyword>
<protein>
    <submittedName>
        <fullName evidence="1">Uncharacterized protein</fullName>
    </submittedName>
</protein>
<sequence length="281" mass="31801">MVCDGAYSNLSLLKVLAEYMGTKLPPEAGVGMDQFLPRMKFTNPYHPDIDDIDVFMIICPSHQAYCTTLYTGCMDLQSKCASCKDYAAEVHDKCPERLFRNRTSPPDAAMVMKTAEYLEACTCNLLFEKGILSKKIIRGMDSPVICNIKKGFQYFTDWYEKHQRTVVLASVASSKSKLPGENKICCLRGKTRHKFICKGRMIVLSAEMARVAESEHGNLVCELHKRNNICSCPLTSHSTMSNTPIPVRLYKVFDQAGRKMPSYRPGMRWCTSCKRNANQKF</sequence>